<organism evidence="5 6">
    <name type="scientific">Streptomyces kanamyceticus</name>
    <dbReference type="NCBI Taxonomy" id="1967"/>
    <lineage>
        <taxon>Bacteria</taxon>
        <taxon>Bacillati</taxon>
        <taxon>Actinomycetota</taxon>
        <taxon>Actinomycetes</taxon>
        <taxon>Kitasatosporales</taxon>
        <taxon>Streptomycetaceae</taxon>
        <taxon>Streptomyces</taxon>
    </lineage>
</organism>
<dbReference type="InterPro" id="IPR020449">
    <property type="entry name" value="Tscrpt_reg_AraC-type_HTH"/>
</dbReference>
<dbReference type="InterPro" id="IPR032783">
    <property type="entry name" value="AraC_lig"/>
</dbReference>
<gene>
    <name evidence="5" type="ORF">CP970_13055</name>
</gene>
<dbReference type="OrthoDB" id="241790at2"/>
<dbReference type="RefSeq" id="WP_055550234.1">
    <property type="nucleotide sequence ID" value="NZ_CP023699.1"/>
</dbReference>
<dbReference type="InterPro" id="IPR018060">
    <property type="entry name" value="HTH_AraC"/>
</dbReference>
<evidence type="ECO:0000313" key="6">
    <source>
        <dbReference type="Proteomes" id="UP000325529"/>
    </source>
</evidence>
<dbReference type="Proteomes" id="UP000325529">
    <property type="component" value="Chromosome"/>
</dbReference>
<dbReference type="GO" id="GO:0003700">
    <property type="term" value="F:DNA-binding transcription factor activity"/>
    <property type="evidence" value="ECO:0007669"/>
    <property type="project" value="InterPro"/>
</dbReference>
<evidence type="ECO:0000313" key="5">
    <source>
        <dbReference type="EMBL" id="QEU91685.1"/>
    </source>
</evidence>
<evidence type="ECO:0000259" key="4">
    <source>
        <dbReference type="PROSITE" id="PS01124"/>
    </source>
</evidence>
<dbReference type="KEGG" id="ska:CP970_13055"/>
<dbReference type="PROSITE" id="PS00041">
    <property type="entry name" value="HTH_ARAC_FAMILY_1"/>
    <property type="match status" value="1"/>
</dbReference>
<dbReference type="SMART" id="SM00342">
    <property type="entry name" value="HTH_ARAC"/>
    <property type="match status" value="1"/>
</dbReference>
<reference evidence="5 6" key="1">
    <citation type="submission" date="2017-09" db="EMBL/GenBank/DDBJ databases">
        <authorList>
            <person name="Lee N."/>
            <person name="Cho B.-K."/>
        </authorList>
    </citation>
    <scope>NUCLEOTIDE SEQUENCE [LARGE SCALE GENOMIC DNA]</scope>
    <source>
        <strain evidence="5 6">ATCC 12853</strain>
    </source>
</reference>
<keyword evidence="6" id="KW-1185">Reference proteome</keyword>
<name>A0A5J6GCS6_STRKN</name>
<evidence type="ECO:0000256" key="2">
    <source>
        <dbReference type="ARBA" id="ARBA00023125"/>
    </source>
</evidence>
<dbReference type="GO" id="GO:0043565">
    <property type="term" value="F:sequence-specific DNA binding"/>
    <property type="evidence" value="ECO:0007669"/>
    <property type="project" value="InterPro"/>
</dbReference>
<keyword evidence="1" id="KW-0805">Transcription regulation</keyword>
<dbReference type="AlphaFoldDB" id="A0A5J6GCS6"/>
<proteinExistence type="predicted"/>
<dbReference type="PANTHER" id="PTHR46796:SF13">
    <property type="entry name" value="HTH-TYPE TRANSCRIPTIONAL ACTIVATOR RHAS"/>
    <property type="match status" value="1"/>
</dbReference>
<dbReference type="Gene3D" id="1.10.10.60">
    <property type="entry name" value="Homeodomain-like"/>
    <property type="match status" value="2"/>
</dbReference>
<keyword evidence="2" id="KW-0238">DNA-binding</keyword>
<sequence length="313" mass="33088">MDVLSDAMAAMRTGRPHAGRTEKYAPWGVRFVSPGRAGFHAVLEGSAWLVPADGSAEPVPLGAGDVVFIARSGGHALVSEPGTPVEEIGLLPDGTWPKPPALRRVAGRPPSTVMVCGAYLLDENRPHPLLSELPDVVHLPAGDGGNGALRAALDLLGAELADPQPGTDTIVTSLLDTLLLLVLRTWWLQVRGRTGELTGWAAALADPAVAAALRAIHSDPAHPWTVGELGALASLSRAPFARRFTASVGTPPLAYLTWWRMTMAAGWLRGPDEAPLRAVAERAGYASEFAFAKAFKREFGMAPGRFRKLRAAG</sequence>
<dbReference type="InterPro" id="IPR050204">
    <property type="entry name" value="AraC_XylS_family_regulators"/>
</dbReference>
<dbReference type="PRINTS" id="PR00032">
    <property type="entry name" value="HTHARAC"/>
</dbReference>
<protein>
    <submittedName>
        <fullName evidence="5">AraC family transcriptional regulator</fullName>
    </submittedName>
</protein>
<dbReference type="Pfam" id="PF12833">
    <property type="entry name" value="HTH_18"/>
    <property type="match status" value="1"/>
</dbReference>
<dbReference type="EMBL" id="CP023699">
    <property type="protein sequence ID" value="QEU91685.1"/>
    <property type="molecule type" value="Genomic_DNA"/>
</dbReference>
<accession>A0A5J6GCS6</accession>
<evidence type="ECO:0000256" key="3">
    <source>
        <dbReference type="ARBA" id="ARBA00023163"/>
    </source>
</evidence>
<dbReference type="PANTHER" id="PTHR46796">
    <property type="entry name" value="HTH-TYPE TRANSCRIPTIONAL ACTIVATOR RHAS-RELATED"/>
    <property type="match status" value="1"/>
</dbReference>
<dbReference type="InterPro" id="IPR018062">
    <property type="entry name" value="HTH_AraC-typ_CS"/>
</dbReference>
<dbReference type="Pfam" id="PF12852">
    <property type="entry name" value="Cupin_6"/>
    <property type="match status" value="1"/>
</dbReference>
<feature type="domain" description="HTH araC/xylS-type" evidence="4">
    <location>
        <begin position="210"/>
        <end position="309"/>
    </location>
</feature>
<dbReference type="PROSITE" id="PS01124">
    <property type="entry name" value="HTH_ARAC_FAMILY_2"/>
    <property type="match status" value="1"/>
</dbReference>
<evidence type="ECO:0000256" key="1">
    <source>
        <dbReference type="ARBA" id="ARBA00023015"/>
    </source>
</evidence>
<dbReference type="SUPFAM" id="SSF46689">
    <property type="entry name" value="Homeodomain-like"/>
    <property type="match status" value="2"/>
</dbReference>
<keyword evidence="3" id="KW-0804">Transcription</keyword>
<dbReference type="InterPro" id="IPR009057">
    <property type="entry name" value="Homeodomain-like_sf"/>
</dbReference>